<feature type="region of interest" description="Disordered" evidence="1">
    <location>
        <begin position="127"/>
        <end position="155"/>
    </location>
</feature>
<gene>
    <name evidence="4" type="primary">LOC108675968</name>
</gene>
<keyword evidence="3" id="KW-1185">Reference proteome</keyword>
<feature type="compositionally biased region" description="Polar residues" evidence="1">
    <location>
        <begin position="128"/>
        <end position="143"/>
    </location>
</feature>
<evidence type="ECO:0000313" key="4">
    <source>
        <dbReference type="RefSeq" id="XP_018019513.1"/>
    </source>
</evidence>
<feature type="transmembrane region" description="Helical" evidence="2">
    <location>
        <begin position="40"/>
        <end position="61"/>
    </location>
</feature>
<feature type="compositionally biased region" description="Basic residues" evidence="1">
    <location>
        <begin position="146"/>
        <end position="155"/>
    </location>
</feature>
<name>A0A8B7P0H6_HYAAZ</name>
<dbReference type="KEGG" id="hazt:108675968"/>
<dbReference type="OrthoDB" id="6360687at2759"/>
<reference evidence="4" key="1">
    <citation type="submission" date="2025-08" db="UniProtKB">
        <authorList>
            <consortium name="RefSeq"/>
        </authorList>
    </citation>
    <scope>IDENTIFICATION</scope>
    <source>
        <tissue evidence="4">Whole organism</tissue>
    </source>
</reference>
<dbReference type="GeneID" id="108675968"/>
<dbReference type="AlphaFoldDB" id="A0A8B7P0H6"/>
<accession>A0A8B7P0H6</accession>
<dbReference type="Proteomes" id="UP000694843">
    <property type="component" value="Unplaced"/>
</dbReference>
<evidence type="ECO:0000256" key="1">
    <source>
        <dbReference type="SAM" id="MobiDB-lite"/>
    </source>
</evidence>
<proteinExistence type="predicted"/>
<sequence>MPASAALHQADNIMTNVDSALRTVGYDLPSLIKSIDFKTIGLVTGAIILGLLLFDVISQWLGKSLDNDYSSYSSYGRSLAVGAAKVWDKKDEIGLLEGVRGGRSLESVTKVLDSISDAVLKWEEDSGASAQQKNASAVPQQDLKTAPRKSKILFQ</sequence>
<keyword evidence="2" id="KW-1133">Transmembrane helix</keyword>
<dbReference type="RefSeq" id="XP_018019513.1">
    <property type="nucleotide sequence ID" value="XM_018164024.2"/>
</dbReference>
<protein>
    <submittedName>
        <fullName evidence="4">Uncharacterized protein LOC108675968</fullName>
    </submittedName>
</protein>
<organism evidence="3 4">
    <name type="scientific">Hyalella azteca</name>
    <name type="common">Amphipod</name>
    <dbReference type="NCBI Taxonomy" id="294128"/>
    <lineage>
        <taxon>Eukaryota</taxon>
        <taxon>Metazoa</taxon>
        <taxon>Ecdysozoa</taxon>
        <taxon>Arthropoda</taxon>
        <taxon>Crustacea</taxon>
        <taxon>Multicrustacea</taxon>
        <taxon>Malacostraca</taxon>
        <taxon>Eumalacostraca</taxon>
        <taxon>Peracarida</taxon>
        <taxon>Amphipoda</taxon>
        <taxon>Senticaudata</taxon>
        <taxon>Talitrida</taxon>
        <taxon>Talitroidea</taxon>
        <taxon>Hyalellidae</taxon>
        <taxon>Hyalella</taxon>
    </lineage>
</organism>
<evidence type="ECO:0000256" key="2">
    <source>
        <dbReference type="SAM" id="Phobius"/>
    </source>
</evidence>
<keyword evidence="2" id="KW-0812">Transmembrane</keyword>
<keyword evidence="2" id="KW-0472">Membrane</keyword>
<evidence type="ECO:0000313" key="3">
    <source>
        <dbReference type="Proteomes" id="UP000694843"/>
    </source>
</evidence>